<evidence type="ECO:0008006" key="13">
    <source>
        <dbReference type="Google" id="ProtNLM"/>
    </source>
</evidence>
<dbReference type="Proteomes" id="UP000001064">
    <property type="component" value="Unassembled WGS sequence"/>
</dbReference>
<feature type="transmembrane region" description="Helical" evidence="10">
    <location>
        <begin position="37"/>
        <end position="60"/>
    </location>
</feature>
<dbReference type="OrthoDB" id="337038at2759"/>
<dbReference type="OMA" id="RIPRKIM"/>
<dbReference type="GeneID" id="10509325"/>
<dbReference type="EMBL" id="GL870947">
    <property type="protein sequence ID" value="EGC40030.1"/>
    <property type="molecule type" value="Genomic_DNA"/>
</dbReference>
<evidence type="ECO:0000256" key="6">
    <source>
        <dbReference type="ARBA" id="ARBA00022989"/>
    </source>
</evidence>
<dbReference type="AlphaFoldDB" id="F0Z7J5"/>
<evidence type="ECO:0000256" key="8">
    <source>
        <dbReference type="ARBA" id="ARBA00023128"/>
    </source>
</evidence>
<feature type="non-terminal residue" evidence="11">
    <location>
        <position position="267"/>
    </location>
</feature>
<evidence type="ECO:0000256" key="10">
    <source>
        <dbReference type="SAM" id="Phobius"/>
    </source>
</evidence>
<evidence type="ECO:0000256" key="4">
    <source>
        <dbReference type="ARBA" id="ARBA00004555"/>
    </source>
</evidence>
<keyword evidence="5 10" id="KW-0812">Transmembrane</keyword>
<feature type="non-terminal residue" evidence="11">
    <location>
        <position position="1"/>
    </location>
</feature>
<keyword evidence="8" id="KW-0496">Mitochondrion</keyword>
<evidence type="ECO:0000256" key="1">
    <source>
        <dbReference type="ARBA" id="ARBA00002620"/>
    </source>
</evidence>
<accession>F0Z7J5</accession>
<evidence type="ECO:0000313" key="12">
    <source>
        <dbReference type="Proteomes" id="UP000001064"/>
    </source>
</evidence>
<dbReference type="GO" id="GO:0016020">
    <property type="term" value="C:membrane"/>
    <property type="evidence" value="ECO:0007669"/>
    <property type="project" value="UniProtKB-SubCell"/>
</dbReference>
<dbReference type="eggNOG" id="ENOG502S7MV">
    <property type="taxonomic scope" value="Eukaryota"/>
</dbReference>
<comment type="function">
    <text evidence="1">General regulator of phagocytosis. Required to uptake Gram negative bacterium by macrophages.</text>
</comment>
<keyword evidence="12" id="KW-1185">Reference proteome</keyword>
<comment type="subcellular location">
    <subcellularLocation>
        <location evidence="4">Golgi apparatus</location>
    </subcellularLocation>
    <subcellularLocation>
        <location evidence="2">Membrane</location>
        <topology evidence="2">Single-pass membrane protein</topology>
    </subcellularLocation>
    <subcellularLocation>
        <location evidence="3">Mitochondrion</location>
    </subcellularLocation>
</comment>
<protein>
    <recommendedName>
        <fullName evidence="13">Defect at low temperature protein 1</fullName>
    </recommendedName>
</protein>
<evidence type="ECO:0000256" key="2">
    <source>
        <dbReference type="ARBA" id="ARBA00004167"/>
    </source>
</evidence>
<evidence type="ECO:0000256" key="5">
    <source>
        <dbReference type="ARBA" id="ARBA00022692"/>
    </source>
</evidence>
<organism evidence="11 12">
    <name type="scientific">Dictyostelium purpureum</name>
    <name type="common">Slime mold</name>
    <dbReference type="NCBI Taxonomy" id="5786"/>
    <lineage>
        <taxon>Eukaryota</taxon>
        <taxon>Amoebozoa</taxon>
        <taxon>Evosea</taxon>
        <taxon>Eumycetozoa</taxon>
        <taxon>Dictyostelia</taxon>
        <taxon>Dictyosteliales</taxon>
        <taxon>Dictyosteliaceae</taxon>
        <taxon>Dictyostelium</taxon>
    </lineage>
</organism>
<reference evidence="12" key="1">
    <citation type="journal article" date="2011" name="Genome Biol.">
        <title>Comparative genomics of the social amoebae Dictyostelium discoideum and Dictyostelium purpureum.</title>
        <authorList>
            <consortium name="US DOE Joint Genome Institute (JGI-PGF)"/>
            <person name="Sucgang R."/>
            <person name="Kuo A."/>
            <person name="Tian X."/>
            <person name="Salerno W."/>
            <person name="Parikh A."/>
            <person name="Feasley C.L."/>
            <person name="Dalin E."/>
            <person name="Tu H."/>
            <person name="Huang E."/>
            <person name="Barry K."/>
            <person name="Lindquist E."/>
            <person name="Shapiro H."/>
            <person name="Bruce D."/>
            <person name="Schmutz J."/>
            <person name="Salamov A."/>
            <person name="Fey P."/>
            <person name="Gaudet P."/>
            <person name="Anjard C."/>
            <person name="Babu M.M."/>
            <person name="Basu S."/>
            <person name="Bushmanova Y."/>
            <person name="van der Wel H."/>
            <person name="Katoh-Kurasawa M."/>
            <person name="Dinh C."/>
            <person name="Coutinho P.M."/>
            <person name="Saito T."/>
            <person name="Elias M."/>
            <person name="Schaap P."/>
            <person name="Kay R.R."/>
            <person name="Henrissat B."/>
            <person name="Eichinger L."/>
            <person name="Rivero F."/>
            <person name="Putnam N.H."/>
            <person name="West C.M."/>
            <person name="Loomis W.F."/>
            <person name="Chisholm R.L."/>
            <person name="Shaulsky G."/>
            <person name="Strassmann J.E."/>
            <person name="Queller D.C."/>
            <person name="Kuspa A."/>
            <person name="Grigoriev I.V."/>
        </authorList>
    </citation>
    <scope>NUCLEOTIDE SEQUENCE [LARGE SCALE GENOMIC DNA]</scope>
    <source>
        <strain evidence="12">QSDP1</strain>
    </source>
</reference>
<evidence type="ECO:0000256" key="7">
    <source>
        <dbReference type="ARBA" id="ARBA00023034"/>
    </source>
</evidence>
<keyword evidence="6 10" id="KW-1133">Transmembrane helix</keyword>
<evidence type="ECO:0000256" key="3">
    <source>
        <dbReference type="ARBA" id="ARBA00004173"/>
    </source>
</evidence>
<dbReference type="PANTHER" id="PTHR21425">
    <property type="entry name" value="NICE-3"/>
    <property type="match status" value="1"/>
</dbReference>
<dbReference type="InParanoid" id="F0Z7J5"/>
<sequence length="267" mass="30945">ILLFTIYNQINIINSADTNGTSTNSSSSSSEYIVGRFYFQHFLIIIFVVGIMLFLSFSLIQVRIRLKNRMIDRIPRNIMPFLRPGDLSNKQRTIILNEIVRSKQIQSQIEPIMIGDSPTISHLGWGPPNTGYSKVHFKTSIAKSWIVLEKAATHYNPELKRDTKLCIRDYVEFLLEKCPQIEKKFAYHYIDIYECARFSDQEFTLEEYTDFMSNLIELIKTIGGVKDENNNIDASGSTNRNSDKFNSIINDNEYYNFTSNQFNNDIN</sequence>
<proteinExistence type="predicted"/>
<name>F0Z7J5_DICPU</name>
<evidence type="ECO:0000313" key="11">
    <source>
        <dbReference type="EMBL" id="EGC40030.1"/>
    </source>
</evidence>
<dbReference type="RefSeq" id="XP_003283379.1">
    <property type="nucleotide sequence ID" value="XM_003283331.1"/>
</dbReference>
<keyword evidence="7" id="KW-0333">Golgi apparatus</keyword>
<dbReference type="GO" id="GO:0005794">
    <property type="term" value="C:Golgi apparatus"/>
    <property type="evidence" value="ECO:0007669"/>
    <property type="project" value="UniProtKB-SubCell"/>
</dbReference>
<evidence type="ECO:0000256" key="9">
    <source>
        <dbReference type="ARBA" id="ARBA00023136"/>
    </source>
</evidence>
<gene>
    <name evidence="11" type="ORF">DICPUDRAFT_20225</name>
</gene>
<dbReference type="PANTHER" id="PTHR21425:SF2">
    <property type="entry name" value="PROTEIN C1ORF43"/>
    <property type="match status" value="1"/>
</dbReference>
<dbReference type="InterPro" id="IPR010876">
    <property type="entry name" value="C1orf43"/>
</dbReference>
<dbReference type="VEuPathDB" id="AmoebaDB:DICPUDRAFT_20225"/>
<dbReference type="KEGG" id="dpp:DICPUDRAFT_20225"/>
<dbReference type="GO" id="GO:0005739">
    <property type="term" value="C:mitochondrion"/>
    <property type="evidence" value="ECO:0007669"/>
    <property type="project" value="UniProtKB-SubCell"/>
</dbReference>
<keyword evidence="9 10" id="KW-0472">Membrane</keyword>